<organism evidence="1 2">
    <name type="scientific">Culex pipiens pipiens</name>
    <name type="common">Northern house mosquito</name>
    <dbReference type="NCBI Taxonomy" id="38569"/>
    <lineage>
        <taxon>Eukaryota</taxon>
        <taxon>Metazoa</taxon>
        <taxon>Ecdysozoa</taxon>
        <taxon>Arthropoda</taxon>
        <taxon>Hexapoda</taxon>
        <taxon>Insecta</taxon>
        <taxon>Pterygota</taxon>
        <taxon>Neoptera</taxon>
        <taxon>Endopterygota</taxon>
        <taxon>Diptera</taxon>
        <taxon>Nematocera</taxon>
        <taxon>Culicoidea</taxon>
        <taxon>Culicidae</taxon>
        <taxon>Culicinae</taxon>
        <taxon>Culicini</taxon>
        <taxon>Culex</taxon>
        <taxon>Culex</taxon>
    </lineage>
</organism>
<keyword evidence="2" id="KW-1185">Reference proteome</keyword>
<protein>
    <recommendedName>
        <fullName evidence="3">BRCT domain-containing protein</fullName>
    </recommendedName>
</protein>
<dbReference type="EMBL" id="JBEHCU010006292">
    <property type="protein sequence ID" value="KAL1397458.1"/>
    <property type="molecule type" value="Genomic_DNA"/>
</dbReference>
<dbReference type="Proteomes" id="UP001562425">
    <property type="component" value="Unassembled WGS sequence"/>
</dbReference>
<sequence length="199" mass="22021">MLSEDGPGVGWRDPSELERTNANLMQHQGRPDLRHARTHILCGKPNGGEKILSGIAAGKWLLCAKYIEDSSEAGHFLAEDKYEWGSQQLRPPFPLEPIEMTSKHDGVFTGFRVLLMAPKKEQFIRLIQSGGGYVIDMDPPFNVEDLNATHCFVDAKKDQDCVASDHRVLAQAGIAVMSIMYPNAYLTLGNACRIRPSIG</sequence>
<dbReference type="SUPFAM" id="SSF52113">
    <property type="entry name" value="BRCT domain"/>
    <property type="match status" value="1"/>
</dbReference>
<comment type="caution">
    <text evidence="1">The sequence shown here is derived from an EMBL/GenBank/DDBJ whole genome shotgun (WGS) entry which is preliminary data.</text>
</comment>
<proteinExistence type="predicted"/>
<dbReference type="AlphaFoldDB" id="A0ABD1DCS0"/>
<dbReference type="InterPro" id="IPR049936">
    <property type="entry name" value="TopBP1_BRCT_8"/>
</dbReference>
<dbReference type="PANTHER" id="PTHR46677:SF1">
    <property type="entry name" value="SMC5-SMC6 COMPLEX LOCALIZATION FACTOR PROTEIN 1"/>
    <property type="match status" value="1"/>
</dbReference>
<accession>A0ABD1DCS0</accession>
<dbReference type="CDD" id="cd17728">
    <property type="entry name" value="BRCT_TopBP1_rpt8"/>
    <property type="match status" value="1"/>
</dbReference>
<evidence type="ECO:0000313" key="1">
    <source>
        <dbReference type="EMBL" id="KAL1397458.1"/>
    </source>
</evidence>
<gene>
    <name evidence="1" type="ORF">pipiens_009756</name>
</gene>
<evidence type="ECO:0008006" key="3">
    <source>
        <dbReference type="Google" id="ProtNLM"/>
    </source>
</evidence>
<reference evidence="1 2" key="1">
    <citation type="submission" date="2024-05" db="EMBL/GenBank/DDBJ databases">
        <title>Culex pipiens pipiens assembly and annotation.</title>
        <authorList>
            <person name="Alout H."/>
            <person name="Durand T."/>
        </authorList>
    </citation>
    <scope>NUCLEOTIDE SEQUENCE [LARGE SCALE GENOMIC DNA]</scope>
    <source>
        <strain evidence="1">HA-2024</strain>
        <tissue evidence="1">Whole body</tissue>
    </source>
</reference>
<dbReference type="InterPro" id="IPR036420">
    <property type="entry name" value="BRCT_dom_sf"/>
</dbReference>
<evidence type="ECO:0000313" key="2">
    <source>
        <dbReference type="Proteomes" id="UP001562425"/>
    </source>
</evidence>
<dbReference type="Gene3D" id="3.40.50.10190">
    <property type="entry name" value="BRCT domain"/>
    <property type="match status" value="2"/>
</dbReference>
<dbReference type="PANTHER" id="PTHR46677">
    <property type="entry name" value="SMC5-SMC6 COMPLEX LOCALIZATION FACTOR PROTEIN 1"/>
    <property type="match status" value="1"/>
</dbReference>
<dbReference type="InterPro" id="IPR042479">
    <property type="entry name" value="Slf1"/>
</dbReference>
<name>A0ABD1DCS0_CULPP</name>